<evidence type="ECO:0000259" key="9">
    <source>
        <dbReference type="Pfam" id="PF23215"/>
    </source>
</evidence>
<keyword evidence="3 7" id="KW-0853">WD repeat</keyword>
<feature type="domain" description="Leucine-rich repeat and WD repeat-containing protein 1 WD" evidence="9">
    <location>
        <begin position="285"/>
        <end position="424"/>
    </location>
</feature>
<feature type="region of interest" description="Disordered" evidence="8">
    <location>
        <begin position="1"/>
        <end position="25"/>
    </location>
</feature>
<accession>A0A9P6XIE3</accession>
<reference evidence="10" key="1">
    <citation type="journal article" date="2020" name="Microb. Genom.">
        <title>Genetic diversity of clinical and environmental Mucorales isolates obtained from an investigation of mucormycosis cases among solid organ transplant recipients.</title>
        <authorList>
            <person name="Nguyen M.H."/>
            <person name="Kaul D."/>
            <person name="Muto C."/>
            <person name="Cheng S.J."/>
            <person name="Richter R.A."/>
            <person name="Bruno V.M."/>
            <person name="Liu G."/>
            <person name="Beyhan S."/>
            <person name="Sundermann A.J."/>
            <person name="Mounaud S."/>
            <person name="Pasculle A.W."/>
            <person name="Nierman W.C."/>
            <person name="Driscoll E."/>
            <person name="Cumbie R."/>
            <person name="Clancy C.J."/>
            <person name="Dupont C.L."/>
        </authorList>
    </citation>
    <scope>NUCLEOTIDE SEQUENCE</scope>
    <source>
        <strain evidence="10">GL11</strain>
    </source>
</reference>
<proteinExistence type="predicted"/>
<keyword evidence="6" id="KW-0156">Chromatin regulator</keyword>
<dbReference type="GO" id="GO:0006325">
    <property type="term" value="P:chromatin organization"/>
    <property type="evidence" value="ECO:0007669"/>
    <property type="project" value="UniProtKB-KW"/>
</dbReference>
<keyword evidence="4" id="KW-0433">Leucine-rich repeat</keyword>
<gene>
    <name evidence="10" type="ORF">G6F64_001368</name>
</gene>
<evidence type="ECO:0000313" key="11">
    <source>
        <dbReference type="Proteomes" id="UP000716291"/>
    </source>
</evidence>
<comment type="caution">
    <text evidence="10">The sequence shown here is derived from an EMBL/GenBank/DDBJ whole genome shotgun (WGS) entry which is preliminary data.</text>
</comment>
<dbReference type="GO" id="GO:0071169">
    <property type="term" value="P:establishment of protein localization to chromatin"/>
    <property type="evidence" value="ECO:0007669"/>
    <property type="project" value="TreeGrafter"/>
</dbReference>
<dbReference type="EMBL" id="JAANQT010000102">
    <property type="protein sequence ID" value="KAG1314557.1"/>
    <property type="molecule type" value="Genomic_DNA"/>
</dbReference>
<dbReference type="InterPro" id="IPR015943">
    <property type="entry name" value="WD40/YVTN_repeat-like_dom_sf"/>
</dbReference>
<feature type="compositionally biased region" description="Basic and acidic residues" evidence="8">
    <location>
        <begin position="128"/>
        <end position="148"/>
    </location>
</feature>
<dbReference type="SMART" id="SM00320">
    <property type="entry name" value="WD40"/>
    <property type="match status" value="3"/>
</dbReference>
<feature type="compositionally biased region" description="Basic residues" evidence="8">
    <location>
        <begin position="86"/>
        <end position="95"/>
    </location>
</feature>
<dbReference type="PROSITE" id="PS00678">
    <property type="entry name" value="WD_REPEATS_1"/>
    <property type="match status" value="1"/>
</dbReference>
<comment type="subcellular location">
    <subcellularLocation>
        <location evidence="1">Chromosome</location>
    </subcellularLocation>
</comment>
<feature type="compositionally biased region" description="Basic and acidic residues" evidence="8">
    <location>
        <begin position="219"/>
        <end position="233"/>
    </location>
</feature>
<feature type="compositionally biased region" description="Basic residues" evidence="8">
    <location>
        <begin position="204"/>
        <end position="218"/>
    </location>
</feature>
<dbReference type="GO" id="GO:0005664">
    <property type="term" value="C:nuclear origin of replication recognition complex"/>
    <property type="evidence" value="ECO:0007669"/>
    <property type="project" value="TreeGrafter"/>
</dbReference>
<dbReference type="Pfam" id="PF23215">
    <property type="entry name" value="WD_LRWD1"/>
    <property type="match status" value="1"/>
</dbReference>
<feature type="region of interest" description="Disordered" evidence="8">
    <location>
        <begin position="54"/>
        <end position="243"/>
    </location>
</feature>
<evidence type="ECO:0000313" key="10">
    <source>
        <dbReference type="EMBL" id="KAG1314557.1"/>
    </source>
</evidence>
<dbReference type="Proteomes" id="UP000716291">
    <property type="component" value="Unassembled WGS sequence"/>
</dbReference>
<name>A0A9P6XIE3_RHIOR</name>
<feature type="compositionally biased region" description="Basic residues" evidence="8">
    <location>
        <begin position="234"/>
        <end position="243"/>
    </location>
</feature>
<feature type="compositionally biased region" description="Basic residues" evidence="8">
    <location>
        <begin position="54"/>
        <end position="65"/>
    </location>
</feature>
<keyword evidence="11" id="KW-1185">Reference proteome</keyword>
<keyword evidence="5" id="KW-0677">Repeat</keyword>
<evidence type="ECO:0000256" key="2">
    <source>
        <dbReference type="ARBA" id="ARBA00022454"/>
    </source>
</evidence>
<dbReference type="AlphaFoldDB" id="A0A9P6XIE3"/>
<evidence type="ECO:0000256" key="6">
    <source>
        <dbReference type="ARBA" id="ARBA00022853"/>
    </source>
</evidence>
<dbReference type="InterPro" id="IPR019775">
    <property type="entry name" value="WD40_repeat_CS"/>
</dbReference>
<dbReference type="InterPro" id="IPR056160">
    <property type="entry name" value="WD_LRWD1"/>
</dbReference>
<keyword evidence="2" id="KW-0158">Chromosome</keyword>
<evidence type="ECO:0000256" key="1">
    <source>
        <dbReference type="ARBA" id="ARBA00004286"/>
    </source>
</evidence>
<dbReference type="InterPro" id="IPR036322">
    <property type="entry name" value="WD40_repeat_dom_sf"/>
</dbReference>
<feature type="repeat" description="WD" evidence="7">
    <location>
        <begin position="386"/>
        <end position="428"/>
    </location>
</feature>
<dbReference type="GO" id="GO:0003682">
    <property type="term" value="F:chromatin binding"/>
    <property type="evidence" value="ECO:0007669"/>
    <property type="project" value="TreeGrafter"/>
</dbReference>
<sequence length="660" mass="74265">MPIKRPQSPDAMETSSPENADSMEEINVDTLVEDTHSLAISNEDDIAESQVIVKKSKSGRALKKAKVQESASNSDESSDENDSAKKHGQSKKRSRERNEQSKSKPAKETNRLSEDDSGIEGDGDSESETTKKVENPPEKKKNVIDKNFVDVSLKNIIRKRDGNGQRTGRRIMTRSGLKPIQKEEISKSNDTRIEKSKANDTKGISKKVKSKKGKKKEKKEKEKKEKEKKEKEKQPRKHKRKNIVRFDGNALPLTNGKYKLAFIIEGHTNINVPVQTSKEDENSQSKDIWCCEFEPKCPGKVQTDVAALAGSYSVLFLDIQQGKYTKKYTHSEIQEIFYTMAWTTLPVAEDSKDDEEVGICNILAVAGRLGSIKLLNPLQNECYRYLFGHKGPILKLVFSKTEPRWLFSASADKTVRLWDIGSSTSESDDSMCLAKFVLPSHIGEPSALSVSYNLSTVMVGCSDGNLVRYQLTSEQIEKFKSISEQHEEEKITAIRPTTIYPSGSEWHEGYIDDMHVLGQDNIKENPLYNYVVSRGSADMEIVVWNLRKSTPNDIEIHKSLSWPDAQDCTGLRYKVIELNNQKVLIAGDYEGNIRIFNIGDGIESETLPDGSKEIFEPIQILSHEMSDQLIRDVSCSADTRSIIAVDTNNHAFVWRCTDTS</sequence>
<feature type="compositionally biased region" description="Basic and acidic residues" evidence="8">
    <location>
        <begin position="180"/>
        <end position="200"/>
    </location>
</feature>
<dbReference type="PROSITE" id="PS50082">
    <property type="entry name" value="WD_REPEATS_2"/>
    <property type="match status" value="1"/>
</dbReference>
<dbReference type="SUPFAM" id="SSF50978">
    <property type="entry name" value="WD40 repeat-like"/>
    <property type="match status" value="1"/>
</dbReference>
<protein>
    <recommendedName>
        <fullName evidence="9">Leucine-rich repeat and WD repeat-containing protein 1 WD domain-containing protein</fullName>
    </recommendedName>
</protein>
<dbReference type="Gene3D" id="2.130.10.10">
    <property type="entry name" value="YVTN repeat-like/Quinoprotein amine dehydrogenase"/>
    <property type="match status" value="1"/>
</dbReference>
<feature type="compositionally biased region" description="Acidic residues" evidence="8">
    <location>
        <begin position="115"/>
        <end position="127"/>
    </location>
</feature>
<dbReference type="PROSITE" id="PS50294">
    <property type="entry name" value="WD_REPEATS_REGION"/>
    <property type="match status" value="1"/>
</dbReference>
<dbReference type="InterPro" id="IPR052489">
    <property type="entry name" value="LRWD1"/>
</dbReference>
<dbReference type="PANTHER" id="PTHR24370:SF10">
    <property type="entry name" value="LEUCINE-RICH REPEAT AND WD REPEAT-CONTAINING PROTEIN 1"/>
    <property type="match status" value="1"/>
</dbReference>
<organism evidence="10 11">
    <name type="scientific">Rhizopus oryzae</name>
    <name type="common">Mucormycosis agent</name>
    <name type="synonym">Rhizopus arrhizus var. delemar</name>
    <dbReference type="NCBI Taxonomy" id="64495"/>
    <lineage>
        <taxon>Eukaryota</taxon>
        <taxon>Fungi</taxon>
        <taxon>Fungi incertae sedis</taxon>
        <taxon>Mucoromycota</taxon>
        <taxon>Mucoromycotina</taxon>
        <taxon>Mucoromycetes</taxon>
        <taxon>Mucorales</taxon>
        <taxon>Mucorineae</taxon>
        <taxon>Rhizopodaceae</taxon>
        <taxon>Rhizopus</taxon>
    </lineage>
</organism>
<evidence type="ECO:0000256" key="5">
    <source>
        <dbReference type="ARBA" id="ARBA00022737"/>
    </source>
</evidence>
<evidence type="ECO:0000256" key="8">
    <source>
        <dbReference type="SAM" id="MobiDB-lite"/>
    </source>
</evidence>
<evidence type="ECO:0000256" key="4">
    <source>
        <dbReference type="ARBA" id="ARBA00022614"/>
    </source>
</evidence>
<dbReference type="InterPro" id="IPR001680">
    <property type="entry name" value="WD40_rpt"/>
</dbReference>
<feature type="compositionally biased region" description="Basic and acidic residues" evidence="8">
    <location>
        <begin position="96"/>
        <end position="114"/>
    </location>
</feature>
<dbReference type="PANTHER" id="PTHR24370">
    <property type="entry name" value="OPTICIN"/>
    <property type="match status" value="1"/>
</dbReference>
<evidence type="ECO:0000256" key="3">
    <source>
        <dbReference type="ARBA" id="ARBA00022574"/>
    </source>
</evidence>
<dbReference type="OrthoDB" id="7318948at2759"/>
<evidence type="ECO:0000256" key="7">
    <source>
        <dbReference type="PROSITE-ProRule" id="PRU00221"/>
    </source>
</evidence>